<dbReference type="EMBL" id="CP054139">
    <property type="protein sequence ID" value="QKJ28846.1"/>
    <property type="molecule type" value="Genomic_DNA"/>
</dbReference>
<dbReference type="AlphaFoldDB" id="A0A7D4PZH4"/>
<sequence length="308" mass="34983">MKTRLILTALVFLTVKASANNYSDTTHHAHTDSIPNFVRGIGKISAALAKSNIALRRSFDGAKEEAKPASILWNNDYENKLYYTVLDMAVRVSELDLLQTGHTSLVFYPKFEWHKNSIDKDDKKKNNLTGGINTEFLVSVANHWWAHPFITGSFDYKNDLVKSLETTQTKGFLSFSGSHNFEPGAPVRNDTKAVIFKYYPYTGLEYYNSINKGSQKASFWANRFYAELNPISRYQYNFMQITIDYTFRKVLNDNLYNMGNVHWLSIGANIYPDGKGNLGLGLDYSEGEDPSSNFTRTKMLALGIKLKI</sequence>
<evidence type="ECO:0008006" key="4">
    <source>
        <dbReference type="Google" id="ProtNLM"/>
    </source>
</evidence>
<feature type="chain" id="PRO_5028850217" description="DUF3078 domain-containing protein" evidence="1">
    <location>
        <begin position="20"/>
        <end position="308"/>
    </location>
</feature>
<evidence type="ECO:0000256" key="1">
    <source>
        <dbReference type="SAM" id="SignalP"/>
    </source>
</evidence>
<proteinExistence type="predicted"/>
<dbReference type="Proteomes" id="UP000505355">
    <property type="component" value="Chromosome"/>
</dbReference>
<name>A0A7D4PZH4_9SPHI</name>
<evidence type="ECO:0000313" key="3">
    <source>
        <dbReference type="Proteomes" id="UP000505355"/>
    </source>
</evidence>
<organism evidence="2 3">
    <name type="scientific">Mucilaginibacter mali</name>
    <dbReference type="NCBI Taxonomy" id="2740462"/>
    <lineage>
        <taxon>Bacteria</taxon>
        <taxon>Pseudomonadati</taxon>
        <taxon>Bacteroidota</taxon>
        <taxon>Sphingobacteriia</taxon>
        <taxon>Sphingobacteriales</taxon>
        <taxon>Sphingobacteriaceae</taxon>
        <taxon>Mucilaginibacter</taxon>
    </lineage>
</organism>
<gene>
    <name evidence="2" type="ORF">HQ865_03440</name>
</gene>
<dbReference type="RefSeq" id="WP_173413544.1">
    <property type="nucleotide sequence ID" value="NZ_CP054139.1"/>
</dbReference>
<keyword evidence="1" id="KW-0732">Signal</keyword>
<dbReference type="KEGG" id="mmab:HQ865_03440"/>
<reference evidence="2 3" key="1">
    <citation type="submission" date="2020-05" db="EMBL/GenBank/DDBJ databases">
        <title>Mucilaginibacter mali sp. nov.</title>
        <authorList>
            <person name="Kim H.S."/>
            <person name="Lee K.C."/>
            <person name="Suh M.K."/>
            <person name="Kim J.-S."/>
            <person name="Han K.-I."/>
            <person name="Eom M.K."/>
            <person name="Shin Y.K."/>
            <person name="Lee J.-S."/>
        </authorList>
    </citation>
    <scope>NUCLEOTIDE SEQUENCE [LARGE SCALE GENOMIC DNA]</scope>
    <source>
        <strain evidence="2 3">G2-14</strain>
    </source>
</reference>
<evidence type="ECO:0000313" key="2">
    <source>
        <dbReference type="EMBL" id="QKJ28846.1"/>
    </source>
</evidence>
<protein>
    <recommendedName>
        <fullName evidence="4">DUF3078 domain-containing protein</fullName>
    </recommendedName>
</protein>
<keyword evidence="3" id="KW-1185">Reference proteome</keyword>
<feature type="signal peptide" evidence="1">
    <location>
        <begin position="1"/>
        <end position="19"/>
    </location>
</feature>
<accession>A0A7D4PZH4</accession>